<evidence type="ECO:0000313" key="4">
    <source>
        <dbReference type="EMBL" id="MEX0407497.1"/>
    </source>
</evidence>
<dbReference type="Pfam" id="PF01979">
    <property type="entry name" value="Amidohydro_1"/>
    <property type="match status" value="1"/>
</dbReference>
<dbReference type="InterPro" id="IPR032466">
    <property type="entry name" value="Metal_Hydrolase"/>
</dbReference>
<dbReference type="RefSeq" id="WP_367955376.1">
    <property type="nucleotide sequence ID" value="NZ_JBDPGJ010000004.1"/>
</dbReference>
<evidence type="ECO:0000256" key="2">
    <source>
        <dbReference type="ARBA" id="ARBA00022801"/>
    </source>
</evidence>
<protein>
    <submittedName>
        <fullName evidence="4">Amidohydrolase family protein</fullName>
    </submittedName>
</protein>
<dbReference type="PANTHER" id="PTHR43794:SF11">
    <property type="entry name" value="AMIDOHYDROLASE-RELATED DOMAIN-CONTAINING PROTEIN"/>
    <property type="match status" value="1"/>
</dbReference>
<dbReference type="Gene3D" id="3.20.20.140">
    <property type="entry name" value="Metal-dependent hydrolases"/>
    <property type="match status" value="1"/>
</dbReference>
<keyword evidence="5" id="KW-1185">Reference proteome</keyword>
<gene>
    <name evidence="4" type="ORF">ABGN05_17695</name>
</gene>
<evidence type="ECO:0000259" key="3">
    <source>
        <dbReference type="Pfam" id="PF01979"/>
    </source>
</evidence>
<sequence length="468" mass="51267">MKAPVAIGRYLPRPGAEPSRRHVLLDVGEEEIRIAGSSIDGRGLLAMPAPVNAHDHGYGIRTLDFGCMDDALETWVPWMRLRPPTDPYLEALVAFGRVAKSGCGATMHCHNSLNAASLVEEAADVVRAARDCGIRLALSCPLLDESPFVYGGLAELLPDLDEADRARIGQLAPKYHPIPEQLAAVEEVARNHAGGMVDVQYGPIGPQWASNALLEAIAEASALTGRRVHMHLLESPRQRTWLDRRFPQGIVRYLDEIGFLSPRLAVAHGVQLRADECELLAERGVILVSNPSANLRLRSGIAPLGDVRRAELKYALGLDGTGFDDDQDIWRELRLFSLLHGGRGLDPDIPAEEVFAAMHEGGCAVVNHPARRDVVVVDYAALTADAIFDDEDEAAVLLGRMTARHVKELHVAGQQIVGDGKLMTVDYDAALRELVNQARSVRPMLEARRSDAEFLSQIVRRHYATRYS</sequence>
<proteinExistence type="inferred from homology"/>
<name>A0ABV3SL61_9HYPH</name>
<keyword evidence="2" id="KW-0378">Hydrolase</keyword>
<dbReference type="PANTHER" id="PTHR43794">
    <property type="entry name" value="AMINOHYDROLASE SSNA-RELATED"/>
    <property type="match status" value="1"/>
</dbReference>
<dbReference type="InterPro" id="IPR006680">
    <property type="entry name" value="Amidohydro-rel"/>
</dbReference>
<feature type="domain" description="Amidohydrolase-related" evidence="3">
    <location>
        <begin position="46"/>
        <end position="358"/>
    </location>
</feature>
<comment type="similarity">
    <text evidence="1">Belongs to the metallo-dependent hydrolases superfamily. ATZ/TRZ family.</text>
</comment>
<dbReference type="EMBL" id="JBDPGJ010000004">
    <property type="protein sequence ID" value="MEX0407497.1"/>
    <property type="molecule type" value="Genomic_DNA"/>
</dbReference>
<organism evidence="4 5">
    <name type="scientific">Aquibium pacificus</name>
    <dbReference type="NCBI Taxonomy" id="3153579"/>
    <lineage>
        <taxon>Bacteria</taxon>
        <taxon>Pseudomonadati</taxon>
        <taxon>Pseudomonadota</taxon>
        <taxon>Alphaproteobacteria</taxon>
        <taxon>Hyphomicrobiales</taxon>
        <taxon>Phyllobacteriaceae</taxon>
        <taxon>Aquibium</taxon>
    </lineage>
</organism>
<reference evidence="4 5" key="1">
    <citation type="submission" date="2024-05" db="EMBL/GenBank/DDBJ databases">
        <authorList>
            <person name="Jiang F."/>
        </authorList>
    </citation>
    <scope>NUCLEOTIDE SEQUENCE [LARGE SCALE GENOMIC DNA]</scope>
    <source>
        <strain evidence="4 5">LZ166</strain>
    </source>
</reference>
<dbReference type="SUPFAM" id="SSF51556">
    <property type="entry name" value="Metallo-dependent hydrolases"/>
    <property type="match status" value="1"/>
</dbReference>
<evidence type="ECO:0000256" key="1">
    <source>
        <dbReference type="ARBA" id="ARBA00006745"/>
    </source>
</evidence>
<accession>A0ABV3SL61</accession>
<comment type="caution">
    <text evidence="4">The sequence shown here is derived from an EMBL/GenBank/DDBJ whole genome shotgun (WGS) entry which is preliminary data.</text>
</comment>
<dbReference type="Proteomes" id="UP001556692">
    <property type="component" value="Unassembled WGS sequence"/>
</dbReference>
<dbReference type="InterPro" id="IPR050287">
    <property type="entry name" value="MTA/SAH_deaminase"/>
</dbReference>
<evidence type="ECO:0000313" key="5">
    <source>
        <dbReference type="Proteomes" id="UP001556692"/>
    </source>
</evidence>